<organism evidence="5 6">
    <name type="scientific">Penicillium cosmopolitanum</name>
    <dbReference type="NCBI Taxonomy" id="1131564"/>
    <lineage>
        <taxon>Eukaryota</taxon>
        <taxon>Fungi</taxon>
        <taxon>Dikarya</taxon>
        <taxon>Ascomycota</taxon>
        <taxon>Pezizomycotina</taxon>
        <taxon>Eurotiomycetes</taxon>
        <taxon>Eurotiomycetidae</taxon>
        <taxon>Eurotiales</taxon>
        <taxon>Aspergillaceae</taxon>
        <taxon>Penicillium</taxon>
    </lineage>
</organism>
<evidence type="ECO:0000256" key="1">
    <source>
        <dbReference type="ARBA" id="ARBA00005466"/>
    </source>
</evidence>
<keyword evidence="6" id="KW-1185">Reference proteome</keyword>
<dbReference type="Proteomes" id="UP001147747">
    <property type="component" value="Unassembled WGS sequence"/>
</dbReference>
<gene>
    <name evidence="5" type="ORF">N7509_008300</name>
</gene>
<feature type="chain" id="PRO_5040886875" description="FAD-binding PCMH-type domain-containing protein" evidence="3">
    <location>
        <begin position="18"/>
        <end position="559"/>
    </location>
</feature>
<name>A0A9X0B2H9_9EURO</name>
<dbReference type="PROSITE" id="PS51387">
    <property type="entry name" value="FAD_PCMH"/>
    <property type="match status" value="1"/>
</dbReference>
<dbReference type="AlphaFoldDB" id="A0A9X0B2H9"/>
<proteinExistence type="inferred from homology"/>
<dbReference type="RefSeq" id="XP_056483557.1">
    <property type="nucleotide sequence ID" value="XM_056632937.1"/>
</dbReference>
<dbReference type="InterPro" id="IPR016166">
    <property type="entry name" value="FAD-bd_PCMH"/>
</dbReference>
<accession>A0A9X0B2H9</accession>
<feature type="signal peptide" evidence="3">
    <location>
        <begin position="1"/>
        <end position="17"/>
    </location>
</feature>
<reference evidence="5" key="1">
    <citation type="submission" date="2022-12" db="EMBL/GenBank/DDBJ databases">
        <authorList>
            <person name="Petersen C."/>
        </authorList>
    </citation>
    <scope>NUCLEOTIDE SEQUENCE</scope>
    <source>
        <strain evidence="5">IBT 29677</strain>
    </source>
</reference>
<keyword evidence="3" id="KW-0732">Signal</keyword>
<keyword evidence="2" id="KW-0560">Oxidoreductase</keyword>
<sequence length="559" mass="60573">MSTKSLVFLGLISTAFGLATSTSHSNLPSCRALPGDAAWPKSHEWAKLNKTINGNLIATIPEASVCHESSFGTFDSSPVPNSKLHGMWHFPAICPNGVPSLTHASISAPGDVLSQYFQNYTCVPFTNVSQNCELGNFPNYVVNVTGVNDVRGAIAFAKKYNIRIVIKNTGHDYLGKSTGRGSLSLWTHNLKSTEYIPSYSSPYYKGPAAKLGAGIEGWEAYGLANSTGHRMVGVPVLPSVSSYGTSADNVLEWEVVTVDGQHLIATPNQNSDLYWALSGGGGGTFAVVLSMTARLHTDSIVGGTLLSFNDSIVGNAAYWEAVGVFHALLPDFLDGGNSFTYSVGKNSLSAYGTMPGANLTEVNRLLKPFLADLAHRNITPYNTPQVSPNYYTHFYTYLGPAPYGYDAFYPFTNSRIIPRSLVANSTTNAVVTDLFRNITLVEAFSPFYCDSFTVATQSHPDNSLHPAWRDGMLLCAPAGSWDWNATPEEMTARDEYAAKTLQPMMDKATPGGMVYLNEANHLYADWKESFYGNQVRETAECQEQVRPTAVIVCEDGSGK</sequence>
<dbReference type="GO" id="GO:0071949">
    <property type="term" value="F:FAD binding"/>
    <property type="evidence" value="ECO:0007669"/>
    <property type="project" value="InterPro"/>
</dbReference>
<feature type="domain" description="FAD-binding PCMH-type" evidence="4">
    <location>
        <begin position="134"/>
        <end position="298"/>
    </location>
</feature>
<evidence type="ECO:0000256" key="2">
    <source>
        <dbReference type="ARBA" id="ARBA00023002"/>
    </source>
</evidence>
<evidence type="ECO:0000256" key="3">
    <source>
        <dbReference type="SAM" id="SignalP"/>
    </source>
</evidence>
<comment type="caution">
    <text evidence="5">The sequence shown here is derived from an EMBL/GenBank/DDBJ whole genome shotgun (WGS) entry which is preliminary data.</text>
</comment>
<dbReference type="InterPro" id="IPR016169">
    <property type="entry name" value="FAD-bd_PCMH_sub2"/>
</dbReference>
<dbReference type="OrthoDB" id="9983560at2759"/>
<dbReference type="EMBL" id="JAPZBU010000009">
    <property type="protein sequence ID" value="KAJ5385759.1"/>
    <property type="molecule type" value="Genomic_DNA"/>
</dbReference>
<dbReference type="InterPro" id="IPR050432">
    <property type="entry name" value="FAD-linked_Oxidoreductases_BP"/>
</dbReference>
<reference evidence="5" key="2">
    <citation type="journal article" date="2023" name="IMA Fungus">
        <title>Comparative genomic study of the Penicillium genus elucidates a diverse pangenome and 15 lateral gene transfer events.</title>
        <authorList>
            <person name="Petersen C."/>
            <person name="Sorensen T."/>
            <person name="Nielsen M.R."/>
            <person name="Sondergaard T.E."/>
            <person name="Sorensen J.L."/>
            <person name="Fitzpatrick D.A."/>
            <person name="Frisvad J.C."/>
            <person name="Nielsen K.L."/>
        </authorList>
    </citation>
    <scope>NUCLEOTIDE SEQUENCE</scope>
    <source>
        <strain evidence="5">IBT 29677</strain>
    </source>
</reference>
<evidence type="ECO:0000313" key="6">
    <source>
        <dbReference type="Proteomes" id="UP001147747"/>
    </source>
</evidence>
<protein>
    <recommendedName>
        <fullName evidence="4">FAD-binding PCMH-type domain-containing protein</fullName>
    </recommendedName>
</protein>
<evidence type="ECO:0000259" key="4">
    <source>
        <dbReference type="PROSITE" id="PS51387"/>
    </source>
</evidence>
<dbReference type="SUPFAM" id="SSF56176">
    <property type="entry name" value="FAD-binding/transporter-associated domain-like"/>
    <property type="match status" value="1"/>
</dbReference>
<comment type="similarity">
    <text evidence="1">Belongs to the oxygen-dependent FAD-linked oxidoreductase family.</text>
</comment>
<dbReference type="GeneID" id="81371917"/>
<dbReference type="PANTHER" id="PTHR13878:SF91">
    <property type="entry name" value="FAD BINDING DOMAIN PROTEIN (AFU_ORTHOLOGUE AFUA_6G12070)-RELATED"/>
    <property type="match status" value="1"/>
</dbReference>
<dbReference type="InterPro" id="IPR036318">
    <property type="entry name" value="FAD-bd_PCMH-like_sf"/>
</dbReference>
<evidence type="ECO:0000313" key="5">
    <source>
        <dbReference type="EMBL" id="KAJ5385759.1"/>
    </source>
</evidence>
<dbReference type="PANTHER" id="PTHR13878">
    <property type="entry name" value="GULONOLACTONE OXIDASE"/>
    <property type="match status" value="1"/>
</dbReference>
<dbReference type="GO" id="GO:0016491">
    <property type="term" value="F:oxidoreductase activity"/>
    <property type="evidence" value="ECO:0007669"/>
    <property type="project" value="UniProtKB-KW"/>
</dbReference>
<dbReference type="Gene3D" id="3.30.465.10">
    <property type="match status" value="1"/>
</dbReference>